<dbReference type="Pfam" id="PF13181">
    <property type="entry name" value="TPR_8"/>
    <property type="match status" value="1"/>
</dbReference>
<feature type="transmembrane region" description="Helical" evidence="2">
    <location>
        <begin position="104"/>
        <end position="124"/>
    </location>
</feature>
<evidence type="ECO:0000313" key="5">
    <source>
        <dbReference type="Proteomes" id="UP000830198"/>
    </source>
</evidence>
<keyword evidence="2" id="KW-1133">Transmembrane helix</keyword>
<dbReference type="Pfam" id="PF13490">
    <property type="entry name" value="zf-HC2"/>
    <property type="match status" value="1"/>
</dbReference>
<protein>
    <submittedName>
        <fullName evidence="4">Tetratricopeptide repeat protein</fullName>
    </submittedName>
</protein>
<accession>A0ABY4HW04</accession>
<evidence type="ECO:0000259" key="3">
    <source>
        <dbReference type="Pfam" id="PF13490"/>
    </source>
</evidence>
<dbReference type="RefSeq" id="WP_247810092.1">
    <property type="nucleotide sequence ID" value="NZ_CP095855.1"/>
</dbReference>
<reference evidence="4 5" key="1">
    <citation type="submission" date="2022-04" db="EMBL/GenBank/DDBJ databases">
        <title>The arsenic-methylating capacity of Chitinophaga filiformis YT5 during chitin decomposition.</title>
        <authorList>
            <person name="Chen G."/>
            <person name="Liang Y."/>
        </authorList>
    </citation>
    <scope>NUCLEOTIDE SEQUENCE [LARGE SCALE GENOMIC DNA]</scope>
    <source>
        <strain evidence="4 5">YT5</strain>
    </source>
</reference>
<dbReference type="InterPro" id="IPR011990">
    <property type="entry name" value="TPR-like_helical_dom_sf"/>
</dbReference>
<keyword evidence="5" id="KW-1185">Reference proteome</keyword>
<dbReference type="SUPFAM" id="SSF48452">
    <property type="entry name" value="TPR-like"/>
    <property type="match status" value="1"/>
</dbReference>
<dbReference type="Pfam" id="PF13174">
    <property type="entry name" value="TPR_6"/>
    <property type="match status" value="1"/>
</dbReference>
<proteinExistence type="predicted"/>
<dbReference type="Proteomes" id="UP000830198">
    <property type="component" value="Chromosome"/>
</dbReference>
<dbReference type="InterPro" id="IPR027383">
    <property type="entry name" value="Znf_put"/>
</dbReference>
<dbReference type="EMBL" id="CP095855">
    <property type="protein sequence ID" value="UPK67737.1"/>
    <property type="molecule type" value="Genomic_DNA"/>
</dbReference>
<keyword evidence="2" id="KW-0812">Transmembrane</keyword>
<evidence type="ECO:0000256" key="1">
    <source>
        <dbReference type="SAM" id="MobiDB-lite"/>
    </source>
</evidence>
<dbReference type="Gene3D" id="1.25.40.10">
    <property type="entry name" value="Tetratricopeptide repeat domain"/>
    <property type="match status" value="1"/>
</dbReference>
<organism evidence="4 5">
    <name type="scientific">Chitinophaga filiformis</name>
    <name type="common">Myxococcus filiformis</name>
    <name type="synonym">Flexibacter filiformis</name>
    <dbReference type="NCBI Taxonomy" id="104663"/>
    <lineage>
        <taxon>Bacteria</taxon>
        <taxon>Pseudomonadati</taxon>
        <taxon>Bacteroidota</taxon>
        <taxon>Chitinophagia</taxon>
        <taxon>Chitinophagales</taxon>
        <taxon>Chitinophagaceae</taxon>
        <taxon>Chitinophaga</taxon>
    </lineage>
</organism>
<evidence type="ECO:0000313" key="4">
    <source>
        <dbReference type="EMBL" id="UPK67737.1"/>
    </source>
</evidence>
<feature type="compositionally biased region" description="Low complexity" evidence="1">
    <location>
        <begin position="183"/>
        <end position="192"/>
    </location>
</feature>
<keyword evidence="2" id="KW-0472">Membrane</keyword>
<dbReference type="InterPro" id="IPR019734">
    <property type="entry name" value="TPR_rpt"/>
</dbReference>
<name>A0ABY4HW04_CHIFI</name>
<sequence length="370" mass="41225">MSNLENNEKLLKIFSNIRCLNRDQLPRYLDGRLTDLEKHLVEQHLVDCDLCFDALQVLQQPQYREKYQPLATSMQQFIRNSIKRISQVHKVERYQRQEQKKESFLIYFWVVAAIAIGAGGIYLVQQQRKFKAPVSRAIASNTELPAAQSETRPPVQAAIVTPVRNENEVSHKPAAPVTDLAPAAEQPAAAAPPVTPKPVVKDSVKAPAKPPAPAAVRDSIKDSARKQLAATAPKSPEVKDAPKDKPPAPEHKDTPTVAKKTEDKPEPKAPPKKDKDDAPEKKPAAEPASTDEFLYKAAMVYHQQGDLNEAISRYKHLSESPGKYGELSRYQLAVCYRSKGQTGKARRMFKEVVRMNGSMKEKAQAALDNL</sequence>
<feature type="domain" description="Putative zinc-finger" evidence="3">
    <location>
        <begin position="22"/>
        <end position="51"/>
    </location>
</feature>
<evidence type="ECO:0000256" key="2">
    <source>
        <dbReference type="SAM" id="Phobius"/>
    </source>
</evidence>
<feature type="compositionally biased region" description="Basic and acidic residues" evidence="1">
    <location>
        <begin position="236"/>
        <end position="284"/>
    </location>
</feature>
<gene>
    <name evidence="4" type="ORF">MYF79_22575</name>
</gene>
<feature type="region of interest" description="Disordered" evidence="1">
    <location>
        <begin position="183"/>
        <end position="292"/>
    </location>
</feature>